<name>A0A199NTY5_9MICC</name>
<dbReference type="Pfam" id="PF17937">
    <property type="entry name" value="TetR_C_28"/>
    <property type="match status" value="1"/>
</dbReference>
<dbReference type="PATRIC" id="fig|37923.10.peg.1697"/>
<evidence type="ECO:0000256" key="2">
    <source>
        <dbReference type="ARBA" id="ARBA00023125"/>
    </source>
</evidence>
<feature type="DNA-binding region" description="H-T-H motif" evidence="4">
    <location>
        <begin position="24"/>
        <end position="43"/>
    </location>
</feature>
<dbReference type="SUPFAM" id="SSF46689">
    <property type="entry name" value="Homeodomain-like"/>
    <property type="match status" value="1"/>
</dbReference>
<reference evidence="6" key="1">
    <citation type="submission" date="2016-06" db="EMBL/GenBank/DDBJ databases">
        <title>Identification of putative biosynthetic pathways for the production of bioactive secondary metabolites by the marine actinomycete Kocuria kristinae RUTW2-3.</title>
        <authorList>
            <person name="Waterworth S.C."/>
            <person name="Walmsley T.A."/>
            <person name="Matongo T."/>
            <person name="Davies-Coleman M.T."/>
            <person name="Dorrington R.A."/>
        </authorList>
    </citation>
    <scope>NUCLEOTIDE SEQUENCE [LARGE SCALE GENOMIC DNA]</scope>
    <source>
        <strain evidence="6">RUTW2-3</strain>
    </source>
</reference>
<dbReference type="AlphaFoldDB" id="A0A199NTY5"/>
<evidence type="ECO:0000256" key="3">
    <source>
        <dbReference type="ARBA" id="ARBA00023163"/>
    </source>
</evidence>
<comment type="caution">
    <text evidence="6">The sequence shown here is derived from an EMBL/GenBank/DDBJ whole genome shotgun (WGS) entry which is preliminary data.</text>
</comment>
<dbReference type="InterPro" id="IPR041479">
    <property type="entry name" value="TetR_CgmR_C"/>
</dbReference>
<dbReference type="PROSITE" id="PS50977">
    <property type="entry name" value="HTH_TETR_2"/>
    <property type="match status" value="1"/>
</dbReference>
<evidence type="ECO:0000313" key="6">
    <source>
        <dbReference type="EMBL" id="OAX52372.1"/>
    </source>
</evidence>
<dbReference type="InterPro" id="IPR050109">
    <property type="entry name" value="HTH-type_TetR-like_transc_reg"/>
</dbReference>
<keyword evidence="1" id="KW-0805">Transcription regulation</keyword>
<dbReference type="InterPro" id="IPR001647">
    <property type="entry name" value="HTH_TetR"/>
</dbReference>
<dbReference type="PANTHER" id="PTHR30055">
    <property type="entry name" value="HTH-TYPE TRANSCRIPTIONAL REGULATOR RUTR"/>
    <property type="match status" value="1"/>
</dbReference>
<protein>
    <recommendedName>
        <fullName evidence="5">HTH tetR-type domain-containing protein</fullName>
    </recommendedName>
</protein>
<feature type="domain" description="HTH tetR-type" evidence="5">
    <location>
        <begin position="1"/>
        <end position="61"/>
    </location>
</feature>
<gene>
    <name evidence="6" type="ORF">AN277_0203110</name>
</gene>
<dbReference type="GO" id="GO:0000976">
    <property type="term" value="F:transcription cis-regulatory region binding"/>
    <property type="evidence" value="ECO:0007669"/>
    <property type="project" value="TreeGrafter"/>
</dbReference>
<keyword evidence="7" id="KW-1185">Reference proteome</keyword>
<dbReference type="EMBL" id="LJBJ02000004">
    <property type="protein sequence ID" value="OAX52372.1"/>
    <property type="molecule type" value="Genomic_DNA"/>
</dbReference>
<evidence type="ECO:0000259" key="5">
    <source>
        <dbReference type="PROSITE" id="PS50977"/>
    </source>
</evidence>
<accession>A0A199NTY5</accession>
<organism evidence="6 7">
    <name type="scientific">Rothia kristinae</name>
    <dbReference type="NCBI Taxonomy" id="37923"/>
    <lineage>
        <taxon>Bacteria</taxon>
        <taxon>Bacillati</taxon>
        <taxon>Actinomycetota</taxon>
        <taxon>Actinomycetes</taxon>
        <taxon>Micrococcales</taxon>
        <taxon>Micrococcaceae</taxon>
        <taxon>Rothia</taxon>
    </lineage>
</organism>
<dbReference type="Proteomes" id="UP000053171">
    <property type="component" value="Unassembled WGS sequence"/>
</dbReference>
<dbReference type="PRINTS" id="PR00455">
    <property type="entry name" value="HTHTETR"/>
</dbReference>
<dbReference type="PANTHER" id="PTHR30055:SF234">
    <property type="entry name" value="HTH-TYPE TRANSCRIPTIONAL REGULATOR BETI"/>
    <property type="match status" value="1"/>
</dbReference>
<dbReference type="GO" id="GO:0003700">
    <property type="term" value="F:DNA-binding transcription factor activity"/>
    <property type="evidence" value="ECO:0007669"/>
    <property type="project" value="TreeGrafter"/>
</dbReference>
<dbReference type="InterPro" id="IPR009057">
    <property type="entry name" value="Homeodomain-like_sf"/>
</dbReference>
<evidence type="ECO:0000313" key="7">
    <source>
        <dbReference type="Proteomes" id="UP000053171"/>
    </source>
</evidence>
<keyword evidence="3" id="KW-0804">Transcription</keyword>
<dbReference type="Pfam" id="PF00440">
    <property type="entry name" value="TetR_N"/>
    <property type="match status" value="1"/>
</dbReference>
<dbReference type="Gene3D" id="1.10.357.10">
    <property type="entry name" value="Tetracycline Repressor, domain 2"/>
    <property type="match status" value="1"/>
</dbReference>
<sequence length="173" mass="19108">MSSRDRILDAYESLLIEGGERAATLNAVVERAGLSKGGLLYHFKDKDALVQGQLDRLREMIREDLHTMRTCSEGASVHYVRSSVYEDAPLDRAMVAAAQLSQDSHPAVRELLESIHRDWYALILEEVGDPGRARAILLIGDGLYYDAGLSVAVQTTGEDLERVVEVVRGLVRG</sequence>
<proteinExistence type="predicted"/>
<evidence type="ECO:0000256" key="4">
    <source>
        <dbReference type="PROSITE-ProRule" id="PRU00335"/>
    </source>
</evidence>
<dbReference type="RefSeq" id="WP_058730408.1">
    <property type="nucleotide sequence ID" value="NZ_CP113782.1"/>
</dbReference>
<keyword evidence="2 4" id="KW-0238">DNA-binding</keyword>
<evidence type="ECO:0000256" key="1">
    <source>
        <dbReference type="ARBA" id="ARBA00023015"/>
    </source>
</evidence>